<dbReference type="AlphaFoldDB" id="A0A0R0CZI5"/>
<dbReference type="PATRIC" id="fig|517011.3.peg.1053"/>
<name>A0A0R0CZI5_9GAMM</name>
<organism evidence="1 2">
    <name type="scientific">Stenotrophomonas chelatiphaga</name>
    <dbReference type="NCBI Taxonomy" id="517011"/>
    <lineage>
        <taxon>Bacteria</taxon>
        <taxon>Pseudomonadati</taxon>
        <taxon>Pseudomonadota</taxon>
        <taxon>Gammaproteobacteria</taxon>
        <taxon>Lysobacterales</taxon>
        <taxon>Lysobacteraceae</taxon>
        <taxon>Stenotrophomonas</taxon>
    </lineage>
</organism>
<reference evidence="1 2" key="1">
    <citation type="submission" date="2015-05" db="EMBL/GenBank/DDBJ databases">
        <title>Genome sequencing and analysis of members of genus Stenotrophomonas.</title>
        <authorList>
            <person name="Patil P.P."/>
            <person name="Midha S."/>
            <person name="Patil P.B."/>
        </authorList>
    </citation>
    <scope>NUCLEOTIDE SEQUENCE [LARGE SCALE GENOMIC DNA]</scope>
    <source>
        <strain evidence="1 2">DSM 21508</strain>
    </source>
</reference>
<comment type="caution">
    <text evidence="1">The sequence shown here is derived from an EMBL/GenBank/DDBJ whole genome shotgun (WGS) entry which is preliminary data.</text>
</comment>
<proteinExistence type="predicted"/>
<gene>
    <name evidence="1" type="ORF">ABB28_07150</name>
</gene>
<dbReference type="RefSeq" id="WP_057507971.1">
    <property type="nucleotide sequence ID" value="NZ_DAMBRS010000009.1"/>
</dbReference>
<evidence type="ECO:0000313" key="2">
    <source>
        <dbReference type="Proteomes" id="UP000051386"/>
    </source>
</evidence>
<dbReference type="EMBL" id="LDJK01000023">
    <property type="protein sequence ID" value="KRG74571.1"/>
    <property type="molecule type" value="Genomic_DNA"/>
</dbReference>
<sequence length="67" mass="7659">MLIRVQNEQRHWRVLHPQKPESISFHEGSAAFDFADALARELHTRTGQTCSVRVEVSDTFVDTVSYG</sequence>
<keyword evidence="2" id="KW-1185">Reference proteome</keyword>
<protein>
    <submittedName>
        <fullName evidence="1">Uncharacterized protein</fullName>
    </submittedName>
</protein>
<evidence type="ECO:0000313" key="1">
    <source>
        <dbReference type="EMBL" id="KRG74571.1"/>
    </source>
</evidence>
<accession>A0A0R0CZI5</accession>
<dbReference type="Proteomes" id="UP000051386">
    <property type="component" value="Unassembled WGS sequence"/>
</dbReference>